<feature type="signal peptide" evidence="1">
    <location>
        <begin position="1"/>
        <end position="25"/>
    </location>
</feature>
<accession>A0A2H0TLL9</accession>
<protein>
    <recommendedName>
        <fullName evidence="4">Dockerin domain-containing protein</fullName>
    </recommendedName>
</protein>
<sequence>MKYIYFFILIGINLFFLSQSLPAYAQIDNLSCQGISLSASSFPNHNGMSVYKGNEIINIIVTGSASTNNIELYWIPAYKPVTISANWNKINGSYNTQTHIFTAVWNLNNDQNIQGPTTGKTWPQEIILAANNFGSSGFCSGNACSSQYPKGAYWANGGGTVCASAPASGCSGCQKKIVIDPTVDLNASNAIDLKEYMLLNPGNYWEYEGTNYTYSVDDPSRLSKTRIEIEPPTIMCNHKAVGMRFLKDKASGYWGEKFSYFDPGRWGGSLAFRNSMFYFDNDAKWSNRFTGSPWFTTFNLLDAPNQFKGLGAIPTNPAFGYTTSGSQHFYYSPYLYAPRYLPADPTAWKFKREDVIYTPAIAGDSCKYENEDPYKNDYITRGHGWETKYGWENVQTPAYSGKALRIIFLEYGDPVSGFLLREDYFFAENIGLVMIRVKDIFQKSKHDTSEAISRNNCGSQCDDNLPMVDPMLAIKLKNYYLGTPLTISSSVIWVKPQSATTYWPVNFSDQYTGFIDYTVDQELPDGTIKHLGSGYWTNVWVQDGLLQAPVPSDVLRGKFIYKFRRHLPDLPSGVLREGETVDIYTNNLPWSNTLSVSFTDVSPVSGDLDGDGDVDIFDYNILVANFGNPYTIFDYNELVGNFGK</sequence>
<reference evidence="3" key="1">
    <citation type="submission" date="2017-09" db="EMBL/GenBank/DDBJ databases">
        <title>Depth-based differentiation of microbial function through sediment-hosted aquifers and enrichment of novel symbionts in the deep terrestrial subsurface.</title>
        <authorList>
            <person name="Probst A.J."/>
            <person name="Ladd B."/>
            <person name="Jarett J.K."/>
            <person name="Geller-Mcgrath D.E."/>
            <person name="Sieber C.M.K."/>
            <person name="Emerson J.B."/>
            <person name="Anantharaman K."/>
            <person name="Thomas B.C."/>
            <person name="Malmstrom R."/>
            <person name="Stieglmeier M."/>
            <person name="Klingl A."/>
            <person name="Woyke T."/>
            <person name="Ryan C.M."/>
            <person name="Banfield J.F."/>
        </authorList>
    </citation>
    <scope>NUCLEOTIDE SEQUENCE [LARGE SCALE GENOMIC DNA]</scope>
</reference>
<dbReference type="Proteomes" id="UP000228508">
    <property type="component" value="Unassembled WGS sequence"/>
</dbReference>
<evidence type="ECO:0000313" key="3">
    <source>
        <dbReference type="Proteomes" id="UP000228508"/>
    </source>
</evidence>
<dbReference type="InterPro" id="IPR018247">
    <property type="entry name" value="EF_Hand_1_Ca_BS"/>
</dbReference>
<name>A0A2H0TLL9_9BACT</name>
<organism evidence="2 3">
    <name type="scientific">Candidatus Nealsonbacteria bacterium CG10_big_fil_rev_8_21_14_0_10_36_23</name>
    <dbReference type="NCBI Taxonomy" id="1974709"/>
    <lineage>
        <taxon>Bacteria</taxon>
        <taxon>Candidatus Nealsoniibacteriota</taxon>
    </lineage>
</organism>
<evidence type="ECO:0000256" key="1">
    <source>
        <dbReference type="SAM" id="SignalP"/>
    </source>
</evidence>
<dbReference type="PROSITE" id="PS00018">
    <property type="entry name" value="EF_HAND_1"/>
    <property type="match status" value="1"/>
</dbReference>
<evidence type="ECO:0008006" key="4">
    <source>
        <dbReference type="Google" id="ProtNLM"/>
    </source>
</evidence>
<dbReference type="AlphaFoldDB" id="A0A2H0TLL9"/>
<evidence type="ECO:0000313" key="2">
    <source>
        <dbReference type="EMBL" id="PIR73051.1"/>
    </source>
</evidence>
<dbReference type="EMBL" id="PFCH01000011">
    <property type="protein sequence ID" value="PIR73051.1"/>
    <property type="molecule type" value="Genomic_DNA"/>
</dbReference>
<comment type="caution">
    <text evidence="2">The sequence shown here is derived from an EMBL/GenBank/DDBJ whole genome shotgun (WGS) entry which is preliminary data.</text>
</comment>
<gene>
    <name evidence="2" type="ORF">COV26_00575</name>
</gene>
<keyword evidence="1" id="KW-0732">Signal</keyword>
<feature type="chain" id="PRO_5013823122" description="Dockerin domain-containing protein" evidence="1">
    <location>
        <begin position="26"/>
        <end position="644"/>
    </location>
</feature>
<proteinExistence type="predicted"/>